<accession>A0ACB9BBS1</accession>
<evidence type="ECO:0000313" key="1">
    <source>
        <dbReference type="EMBL" id="KAI3719400.1"/>
    </source>
</evidence>
<dbReference type="Proteomes" id="UP001055879">
    <property type="component" value="Linkage Group LG06"/>
</dbReference>
<organism evidence="1 2">
    <name type="scientific">Arctium lappa</name>
    <name type="common">Greater burdock</name>
    <name type="synonym">Lappa major</name>
    <dbReference type="NCBI Taxonomy" id="4217"/>
    <lineage>
        <taxon>Eukaryota</taxon>
        <taxon>Viridiplantae</taxon>
        <taxon>Streptophyta</taxon>
        <taxon>Embryophyta</taxon>
        <taxon>Tracheophyta</taxon>
        <taxon>Spermatophyta</taxon>
        <taxon>Magnoliopsida</taxon>
        <taxon>eudicotyledons</taxon>
        <taxon>Gunneridae</taxon>
        <taxon>Pentapetalae</taxon>
        <taxon>asterids</taxon>
        <taxon>campanulids</taxon>
        <taxon>Asterales</taxon>
        <taxon>Asteraceae</taxon>
        <taxon>Carduoideae</taxon>
        <taxon>Cardueae</taxon>
        <taxon>Arctiinae</taxon>
        <taxon>Arctium</taxon>
    </lineage>
</organism>
<proteinExistence type="predicted"/>
<name>A0ACB9BBS1_ARCLA</name>
<keyword evidence="2" id="KW-1185">Reference proteome</keyword>
<comment type="caution">
    <text evidence="1">The sequence shown here is derived from an EMBL/GenBank/DDBJ whole genome shotgun (WGS) entry which is preliminary data.</text>
</comment>
<reference evidence="2" key="1">
    <citation type="journal article" date="2022" name="Mol. Ecol. Resour.">
        <title>The genomes of chicory, endive, great burdock and yacon provide insights into Asteraceae palaeo-polyploidization history and plant inulin production.</title>
        <authorList>
            <person name="Fan W."/>
            <person name="Wang S."/>
            <person name="Wang H."/>
            <person name="Wang A."/>
            <person name="Jiang F."/>
            <person name="Liu H."/>
            <person name="Zhao H."/>
            <person name="Xu D."/>
            <person name="Zhang Y."/>
        </authorList>
    </citation>
    <scope>NUCLEOTIDE SEQUENCE [LARGE SCALE GENOMIC DNA]</scope>
    <source>
        <strain evidence="2">cv. Niubang</strain>
    </source>
</reference>
<gene>
    <name evidence="1" type="ORF">L6452_20297</name>
</gene>
<dbReference type="EMBL" id="CM042052">
    <property type="protein sequence ID" value="KAI3719400.1"/>
    <property type="molecule type" value="Genomic_DNA"/>
</dbReference>
<evidence type="ECO:0000313" key="2">
    <source>
        <dbReference type="Proteomes" id="UP001055879"/>
    </source>
</evidence>
<sequence length="490" mass="55655">MRQEDTNMSKRFGFTLQKKDSVGYHSDQNLILSESCFREQEINFYREVGTYEELLEEERQARKTLEEQMAVKLTTHVRKGFSSGLQVWKPGVLLGLRSFRVEELQVWSSGVSSRLRSCRWKSDSVVRLPPGPYSLPIIGNIFELGEKPHISLASLSKTYGGLMTLKLGSVITIVVSSPEFAKEILLKHDLSFSSRSVLDTGRTVNHHLFSMIWLPVGDQWRRLRRISKEHLFSVQQLDAGQPLRREKIQKLLDYVHECFTSRKPINIGRAAFTTSLNVLSNFIFSTDIARYDSHESQEFKDAVSALADVIGKPNLADFFPLLKPFDPQGLLREANVYVEKLMAILDRMIDQRVQASAKSSAAGANSSTNDVLDLLLDLSRKNESGFSRNNILHLLFDLFTAATDTTTSTLEWAMAELVHNPEKMLKARSELEEITGKDAVIIEESDICSLIRKFDWELEGETRPEDMDMSERFGITLHKNVPLVAIPIKI</sequence>
<protein>
    <submittedName>
        <fullName evidence="1">Uncharacterized protein</fullName>
    </submittedName>
</protein>
<reference evidence="1 2" key="2">
    <citation type="journal article" date="2022" name="Mol. Ecol. Resour.">
        <title>The genomes of chicory, endive, great burdock and yacon provide insights into Asteraceae paleo-polyploidization history and plant inulin production.</title>
        <authorList>
            <person name="Fan W."/>
            <person name="Wang S."/>
            <person name="Wang H."/>
            <person name="Wang A."/>
            <person name="Jiang F."/>
            <person name="Liu H."/>
            <person name="Zhao H."/>
            <person name="Xu D."/>
            <person name="Zhang Y."/>
        </authorList>
    </citation>
    <scope>NUCLEOTIDE SEQUENCE [LARGE SCALE GENOMIC DNA]</scope>
    <source>
        <strain evidence="2">cv. Niubang</strain>
    </source>
</reference>